<gene>
    <name evidence="6" type="ORF">RJ641_029278</name>
</gene>
<feature type="signal peptide" evidence="4">
    <location>
        <begin position="1"/>
        <end position="21"/>
    </location>
</feature>
<comment type="similarity">
    <text evidence="1">Belongs to the PPR family. PCMP-H subfamily.</text>
</comment>
<dbReference type="GO" id="GO:0009451">
    <property type="term" value="P:RNA modification"/>
    <property type="evidence" value="ECO:0007669"/>
    <property type="project" value="InterPro"/>
</dbReference>
<evidence type="ECO:0000256" key="1">
    <source>
        <dbReference type="ARBA" id="ARBA00006643"/>
    </source>
</evidence>
<dbReference type="PANTHER" id="PTHR47926:SF533">
    <property type="entry name" value="DYW DOMAIN-CONTAINING PROTEIN"/>
    <property type="match status" value="1"/>
</dbReference>
<evidence type="ECO:0000256" key="3">
    <source>
        <dbReference type="PROSITE-ProRule" id="PRU00708"/>
    </source>
</evidence>
<dbReference type="InterPro" id="IPR046960">
    <property type="entry name" value="PPR_At4g14850-like_plant"/>
</dbReference>
<dbReference type="Proteomes" id="UP001370490">
    <property type="component" value="Unassembled WGS sequence"/>
</dbReference>
<organism evidence="6 7">
    <name type="scientific">Dillenia turbinata</name>
    <dbReference type="NCBI Taxonomy" id="194707"/>
    <lineage>
        <taxon>Eukaryota</taxon>
        <taxon>Viridiplantae</taxon>
        <taxon>Streptophyta</taxon>
        <taxon>Embryophyta</taxon>
        <taxon>Tracheophyta</taxon>
        <taxon>Spermatophyta</taxon>
        <taxon>Magnoliopsida</taxon>
        <taxon>eudicotyledons</taxon>
        <taxon>Gunneridae</taxon>
        <taxon>Pentapetalae</taxon>
        <taxon>Dilleniales</taxon>
        <taxon>Dilleniaceae</taxon>
        <taxon>Dillenia</taxon>
    </lineage>
</organism>
<dbReference type="InterPro" id="IPR046848">
    <property type="entry name" value="E_motif"/>
</dbReference>
<dbReference type="InterPro" id="IPR011990">
    <property type="entry name" value="TPR-like_helical_dom_sf"/>
</dbReference>
<dbReference type="Gene3D" id="1.25.40.10">
    <property type="entry name" value="Tetratricopeptide repeat domain"/>
    <property type="match status" value="3"/>
</dbReference>
<evidence type="ECO:0000259" key="5">
    <source>
        <dbReference type="Pfam" id="PF14432"/>
    </source>
</evidence>
<dbReference type="InterPro" id="IPR032867">
    <property type="entry name" value="DYW_dom"/>
</dbReference>
<feature type="repeat" description="PPR" evidence="3">
    <location>
        <begin position="173"/>
        <end position="207"/>
    </location>
</feature>
<feature type="domain" description="DYW" evidence="5">
    <location>
        <begin position="404"/>
        <end position="496"/>
    </location>
</feature>
<evidence type="ECO:0000256" key="2">
    <source>
        <dbReference type="ARBA" id="ARBA00022737"/>
    </source>
</evidence>
<dbReference type="Pfam" id="PF20430">
    <property type="entry name" value="Eplus_motif"/>
    <property type="match status" value="1"/>
</dbReference>
<evidence type="ECO:0000256" key="4">
    <source>
        <dbReference type="SAM" id="SignalP"/>
    </source>
</evidence>
<dbReference type="EMBL" id="JBAMMX010000005">
    <property type="protein sequence ID" value="KAK6939747.1"/>
    <property type="molecule type" value="Genomic_DNA"/>
</dbReference>
<proteinExistence type="inferred from homology"/>
<feature type="repeat" description="PPR" evidence="3">
    <location>
        <begin position="71"/>
        <end position="106"/>
    </location>
</feature>
<comment type="caution">
    <text evidence="6">The sequence shown here is derived from an EMBL/GenBank/DDBJ whole genome shotgun (WGS) entry which is preliminary data.</text>
</comment>
<dbReference type="Pfam" id="PF13041">
    <property type="entry name" value="PPR_2"/>
    <property type="match status" value="1"/>
</dbReference>
<keyword evidence="4" id="KW-0732">Signal</keyword>
<sequence length="496" mass="55646">MIASSSRFLSLLILSLNSCSSRTHFRIIHAKVIKSLNYKHGFIGDRLVSGYCGFQCFDDAEKLFDEIPDKDLVSWNSLISGFSRNGCVPECLKIFSRLRFETNLEPNEVTLIPLISVCVDTYALGLGKSVHGFAVKYGLLWEVKFVNSLINLYGNSGDVDVAVKLFKAMPFRTMVSWNSVIRIFVENGLAEEGVRYLELMRNDGVEFDQATIVALVQGTVDIGVGRLAEAIHGLVIVSGFGTDINVSTALLDSYAKLGRLILSCNIFSEMRNPDRVAWTAMLAGYAVHGHGKHAIDIFELMVEEGIEPDHVTFTHLLNACSHSESDSRNYIMLSNIYSSRGLWRDAAKIRTLMKERGPDRNPGCSFIEHQNKIYRFVVGDRTHPESERIHAKLEEVITRIRKTGLMPKTECVLHDVDEEVKVDMINKHSEKLAIAFGLLVTGAGTPLIITKNLRICDDCHSMAKVVSQIEKRKIIIRDPKRFHHFVDGVCSCGDYW</sequence>
<dbReference type="InterPro" id="IPR046849">
    <property type="entry name" value="E2_motif"/>
</dbReference>
<evidence type="ECO:0000313" key="6">
    <source>
        <dbReference type="EMBL" id="KAK6939747.1"/>
    </source>
</evidence>
<dbReference type="AlphaFoldDB" id="A0AAN8W5W6"/>
<keyword evidence="7" id="KW-1185">Reference proteome</keyword>
<dbReference type="PROSITE" id="PS51375">
    <property type="entry name" value="PPR"/>
    <property type="match status" value="3"/>
</dbReference>
<dbReference type="Pfam" id="PF20431">
    <property type="entry name" value="E_motif"/>
    <property type="match status" value="1"/>
</dbReference>
<dbReference type="GO" id="GO:0003723">
    <property type="term" value="F:RNA binding"/>
    <property type="evidence" value="ECO:0007669"/>
    <property type="project" value="InterPro"/>
</dbReference>
<dbReference type="PANTHER" id="PTHR47926">
    <property type="entry name" value="PENTATRICOPEPTIDE REPEAT-CONTAINING PROTEIN"/>
    <property type="match status" value="1"/>
</dbReference>
<dbReference type="FunFam" id="1.25.40.10:FF:000031">
    <property type="entry name" value="Pentatricopeptide repeat-containing protein mitochondrial"/>
    <property type="match status" value="1"/>
</dbReference>
<dbReference type="NCBIfam" id="TIGR00756">
    <property type="entry name" value="PPR"/>
    <property type="match status" value="3"/>
</dbReference>
<dbReference type="GO" id="GO:0008270">
    <property type="term" value="F:zinc ion binding"/>
    <property type="evidence" value="ECO:0007669"/>
    <property type="project" value="InterPro"/>
</dbReference>
<dbReference type="Pfam" id="PF14432">
    <property type="entry name" value="DYW_deaminase"/>
    <property type="match status" value="1"/>
</dbReference>
<dbReference type="InterPro" id="IPR002885">
    <property type="entry name" value="PPR_rpt"/>
</dbReference>
<feature type="chain" id="PRO_5042924558" evidence="4">
    <location>
        <begin position="22"/>
        <end position="496"/>
    </location>
</feature>
<accession>A0AAN8W5W6</accession>
<keyword evidence="2" id="KW-0677">Repeat</keyword>
<feature type="repeat" description="PPR" evidence="3">
    <location>
        <begin position="274"/>
        <end position="308"/>
    </location>
</feature>
<protein>
    <submittedName>
        <fullName evidence="6">E+ motif</fullName>
    </submittedName>
</protein>
<reference evidence="6 7" key="1">
    <citation type="submission" date="2023-12" db="EMBL/GenBank/DDBJ databases">
        <title>A high-quality genome assembly for Dillenia turbinata (Dilleniales).</title>
        <authorList>
            <person name="Chanderbali A."/>
        </authorList>
    </citation>
    <scope>NUCLEOTIDE SEQUENCE [LARGE SCALE GENOMIC DNA]</scope>
    <source>
        <strain evidence="6">LSX21</strain>
        <tissue evidence="6">Leaf</tissue>
    </source>
</reference>
<evidence type="ECO:0000313" key="7">
    <source>
        <dbReference type="Proteomes" id="UP001370490"/>
    </source>
</evidence>
<name>A0AAN8W5W6_9MAGN</name>
<dbReference type="Pfam" id="PF01535">
    <property type="entry name" value="PPR"/>
    <property type="match status" value="5"/>
</dbReference>